<keyword evidence="10" id="KW-0865">Zymogen</keyword>
<dbReference type="Proteomes" id="UP000616769">
    <property type="component" value="Unassembled WGS sequence"/>
</dbReference>
<evidence type="ECO:0000256" key="4">
    <source>
        <dbReference type="ARBA" id="ARBA00009659"/>
    </source>
</evidence>
<evidence type="ECO:0000256" key="9">
    <source>
        <dbReference type="ARBA" id="ARBA00023098"/>
    </source>
</evidence>
<evidence type="ECO:0000256" key="3">
    <source>
        <dbReference type="ARBA" id="ARBA00004613"/>
    </source>
</evidence>
<evidence type="ECO:0000256" key="2">
    <source>
        <dbReference type="ARBA" id="ARBA00001913"/>
    </source>
</evidence>
<dbReference type="SUPFAM" id="SSF48619">
    <property type="entry name" value="Phospholipase A2, PLA2"/>
    <property type="match status" value="1"/>
</dbReference>
<comment type="subcellular location">
    <subcellularLocation>
        <location evidence="3">Secreted</location>
    </subcellularLocation>
</comment>
<dbReference type="GO" id="GO:0005576">
    <property type="term" value="C:extracellular region"/>
    <property type="evidence" value="ECO:0007669"/>
    <property type="project" value="UniProtKB-SubCell"/>
</dbReference>
<dbReference type="Pfam" id="PF05826">
    <property type="entry name" value="Phospholip_A2_2"/>
    <property type="match status" value="1"/>
</dbReference>
<dbReference type="InterPro" id="IPR016090">
    <property type="entry name" value="PLA2-like_dom"/>
</dbReference>
<evidence type="ECO:0000256" key="10">
    <source>
        <dbReference type="ARBA" id="ARBA00023145"/>
    </source>
</evidence>
<dbReference type="VEuPathDB" id="VectorBase:SSCA007566"/>
<keyword evidence="6" id="KW-0378">Hydrolase</keyword>
<accession>A0A132A067</accession>
<dbReference type="EMBL" id="JXLN01008229">
    <property type="protein sequence ID" value="KPM04317.1"/>
    <property type="molecule type" value="Genomic_DNA"/>
</dbReference>
<evidence type="ECO:0000256" key="5">
    <source>
        <dbReference type="ARBA" id="ARBA00022525"/>
    </source>
</evidence>
<proteinExistence type="inferred from homology"/>
<dbReference type="GO" id="GO:0006644">
    <property type="term" value="P:phospholipid metabolic process"/>
    <property type="evidence" value="ECO:0007669"/>
    <property type="project" value="InterPro"/>
</dbReference>
<dbReference type="GO" id="GO:0016042">
    <property type="term" value="P:lipid catabolic process"/>
    <property type="evidence" value="ECO:0007669"/>
    <property type="project" value="UniProtKB-KW"/>
</dbReference>
<evidence type="ECO:0000256" key="6">
    <source>
        <dbReference type="ARBA" id="ARBA00022801"/>
    </source>
</evidence>
<dbReference type="PANTHER" id="PTHR12253">
    <property type="entry name" value="RH14732P"/>
    <property type="match status" value="1"/>
</dbReference>
<keyword evidence="8" id="KW-0442">Lipid degradation</keyword>
<comment type="cofactor">
    <cofactor evidence="2">
        <name>Ca(2+)</name>
        <dbReference type="ChEBI" id="CHEBI:29108"/>
    </cofactor>
</comment>
<sequence length="351" mass="41559">MFLQISFRIGSIGADVMAIEDLQNESPPPTSPSLSPIESHFNTEHWFASIYRLNDGEIVTKFKWKNYSAIETRFRQLDLIQQNSISFKNLIKISISIFSFFRFTKMIKNENQIIQFWLSNGNLIDCEFTNDTETIRKFHEEFHKINPNAEKESRKYEIIQEIENLSTINSTLLPEHLKRLAEYEEYERKCVDLHRKIQNHYKSKINQSNRNRRRAQRIKRDSMLFPGTKWCGKGSNGKDFTDLGDYSFADRCCRDHDRCKYSIGPFESQYHLFNYGFHYVSHCSCDERFRSCLKVADSGAANLVGKIFFNVVKTKCFMFKIDDVCMERSWWGSCLETKRRKRAVFRDPMTY</sequence>
<protein>
    <submittedName>
        <fullName evidence="12">Phospholipase A2 venom-like protein</fullName>
    </submittedName>
</protein>
<gene>
    <name evidence="12" type="ORF">QR98_0027600</name>
</gene>
<reference evidence="12 13" key="1">
    <citation type="journal article" date="2015" name="Parasit. Vectors">
        <title>Draft genome of the scabies mite.</title>
        <authorList>
            <person name="Rider S.D.Jr."/>
            <person name="Morgan M.S."/>
            <person name="Arlian L.G."/>
        </authorList>
    </citation>
    <scope>NUCLEOTIDE SEQUENCE [LARGE SCALE GENOMIC DNA]</scope>
    <source>
        <strain evidence="12">Arlian Lab</strain>
    </source>
</reference>
<keyword evidence="7" id="KW-0106">Calcium</keyword>
<dbReference type="CDD" id="cd04704">
    <property type="entry name" value="PLA2_bee_venom_like"/>
    <property type="match status" value="1"/>
</dbReference>
<dbReference type="GO" id="GO:0050482">
    <property type="term" value="P:arachidonate secretion"/>
    <property type="evidence" value="ECO:0007669"/>
    <property type="project" value="InterPro"/>
</dbReference>
<name>A0A132A067_SARSC</name>
<dbReference type="InterPro" id="IPR036444">
    <property type="entry name" value="PLipase_A2_dom_sf"/>
</dbReference>
<evidence type="ECO:0000256" key="7">
    <source>
        <dbReference type="ARBA" id="ARBA00022837"/>
    </source>
</evidence>
<evidence type="ECO:0000256" key="1">
    <source>
        <dbReference type="ARBA" id="ARBA00001604"/>
    </source>
</evidence>
<dbReference type="Gene3D" id="1.20.90.10">
    <property type="entry name" value="Phospholipase A2 domain"/>
    <property type="match status" value="1"/>
</dbReference>
<comment type="catalytic activity">
    <reaction evidence="1">
        <text>a 1,2-diacyl-sn-glycero-3-phosphocholine + H2O = a 1-acyl-sn-glycero-3-phosphocholine + a fatty acid + H(+)</text>
        <dbReference type="Rhea" id="RHEA:15801"/>
        <dbReference type="ChEBI" id="CHEBI:15377"/>
        <dbReference type="ChEBI" id="CHEBI:15378"/>
        <dbReference type="ChEBI" id="CHEBI:28868"/>
        <dbReference type="ChEBI" id="CHEBI:57643"/>
        <dbReference type="ChEBI" id="CHEBI:58168"/>
        <dbReference type="EC" id="3.1.1.4"/>
    </reaction>
</comment>
<organism evidence="12 13">
    <name type="scientific">Sarcoptes scabiei</name>
    <name type="common">Itch mite</name>
    <name type="synonym">Acarus scabiei</name>
    <dbReference type="NCBI Taxonomy" id="52283"/>
    <lineage>
        <taxon>Eukaryota</taxon>
        <taxon>Metazoa</taxon>
        <taxon>Ecdysozoa</taxon>
        <taxon>Arthropoda</taxon>
        <taxon>Chelicerata</taxon>
        <taxon>Arachnida</taxon>
        <taxon>Acari</taxon>
        <taxon>Acariformes</taxon>
        <taxon>Sarcoptiformes</taxon>
        <taxon>Astigmata</taxon>
        <taxon>Psoroptidia</taxon>
        <taxon>Sarcoptoidea</taxon>
        <taxon>Sarcoptidae</taxon>
        <taxon>Sarcoptinae</taxon>
        <taxon>Sarcoptes</taxon>
    </lineage>
</organism>
<dbReference type="OrthoDB" id="6075074at2759"/>
<keyword evidence="5" id="KW-0964">Secreted</keyword>
<feature type="domain" description="Phospholipase A2-like central" evidence="11">
    <location>
        <begin position="225"/>
        <end position="319"/>
    </location>
</feature>
<evidence type="ECO:0000313" key="12">
    <source>
        <dbReference type="EMBL" id="KPM04317.1"/>
    </source>
</evidence>
<evidence type="ECO:0000256" key="8">
    <source>
        <dbReference type="ARBA" id="ARBA00022963"/>
    </source>
</evidence>
<dbReference type="InterPro" id="IPR033113">
    <property type="entry name" value="PLA2_histidine"/>
</dbReference>
<keyword evidence="9" id="KW-0443">Lipid metabolism</keyword>
<dbReference type="GO" id="GO:0004623">
    <property type="term" value="F:phospholipase A2 activity"/>
    <property type="evidence" value="ECO:0007669"/>
    <property type="project" value="UniProtKB-EC"/>
</dbReference>
<dbReference type="PROSITE" id="PS00118">
    <property type="entry name" value="PA2_HIS"/>
    <property type="match status" value="1"/>
</dbReference>
<evidence type="ECO:0000313" key="13">
    <source>
        <dbReference type="Proteomes" id="UP000616769"/>
    </source>
</evidence>
<comment type="similarity">
    <text evidence="4">Belongs to the phospholipase A2 family. Group III subfamily.</text>
</comment>
<dbReference type="AlphaFoldDB" id="A0A132A067"/>
<comment type="caution">
    <text evidence="12">The sequence shown here is derived from an EMBL/GenBank/DDBJ whole genome shotgun (WGS) entry which is preliminary data.</text>
</comment>
<evidence type="ECO:0000259" key="11">
    <source>
        <dbReference type="Pfam" id="PF05826"/>
    </source>
</evidence>